<dbReference type="Proteomes" id="UP000216013">
    <property type="component" value="Unassembled WGS sequence"/>
</dbReference>
<dbReference type="RefSeq" id="WP_095229898.1">
    <property type="nucleotide sequence ID" value="NZ_NPBD01000001.1"/>
</dbReference>
<dbReference type="EMBL" id="NPBV01000022">
    <property type="protein sequence ID" value="PAD20457.1"/>
    <property type="molecule type" value="Genomic_DNA"/>
</dbReference>
<accession>A0A268A8K6</accession>
<reference evidence="2 3" key="1">
    <citation type="submission" date="2017-07" db="EMBL/GenBank/DDBJ databases">
        <title>Isolation and whole genome analysis of endospore-forming bacteria from heroin.</title>
        <authorList>
            <person name="Kalinowski J."/>
            <person name="Ahrens B."/>
            <person name="Al-Dilaimi A."/>
            <person name="Winkler A."/>
            <person name="Wibberg D."/>
            <person name="Schleenbecker U."/>
            <person name="Ruckert C."/>
            <person name="Wolfel R."/>
            <person name="Grass G."/>
        </authorList>
    </citation>
    <scope>NUCLEOTIDE SEQUENCE [LARGE SCALE GENOMIC DNA]</scope>
    <source>
        <strain evidence="2 3">7528</strain>
    </source>
</reference>
<comment type="caution">
    <text evidence="2">The sequence shown here is derived from an EMBL/GenBank/DDBJ whole genome shotgun (WGS) entry which is preliminary data.</text>
</comment>
<name>A0A268A8K6_9BACI</name>
<protein>
    <submittedName>
        <fullName evidence="2">Uncharacterized protein</fullName>
    </submittedName>
</protein>
<sequence length="72" mass="8832">MKRDNRMDEFLFGKRRHSEPEQEELKEEFKKEEPKKEFNLMETAGTIMETYEQLSPYVKHLKNHATKFIKKK</sequence>
<feature type="region of interest" description="Disordered" evidence="1">
    <location>
        <begin position="15"/>
        <end position="34"/>
    </location>
</feature>
<evidence type="ECO:0000313" key="2">
    <source>
        <dbReference type="EMBL" id="PAD20457.1"/>
    </source>
</evidence>
<dbReference type="OrthoDB" id="2974234at2"/>
<evidence type="ECO:0000313" key="3">
    <source>
        <dbReference type="Proteomes" id="UP000216013"/>
    </source>
</evidence>
<organism evidence="2 3">
    <name type="scientific">Terribacillus saccharophilus</name>
    <dbReference type="NCBI Taxonomy" id="361277"/>
    <lineage>
        <taxon>Bacteria</taxon>
        <taxon>Bacillati</taxon>
        <taxon>Bacillota</taxon>
        <taxon>Bacilli</taxon>
        <taxon>Bacillales</taxon>
        <taxon>Bacillaceae</taxon>
        <taxon>Terribacillus</taxon>
    </lineage>
</organism>
<dbReference type="AlphaFoldDB" id="A0A268A8K6"/>
<gene>
    <name evidence="2" type="ORF">CHH64_13000</name>
</gene>
<evidence type="ECO:0000256" key="1">
    <source>
        <dbReference type="SAM" id="MobiDB-lite"/>
    </source>
</evidence>
<proteinExistence type="predicted"/>